<feature type="transmembrane region" description="Helical" evidence="6">
    <location>
        <begin position="151"/>
        <end position="174"/>
    </location>
</feature>
<feature type="compositionally biased region" description="Basic and acidic residues" evidence="5">
    <location>
        <begin position="18"/>
        <end position="31"/>
    </location>
</feature>
<feature type="transmembrane region" description="Helical" evidence="6">
    <location>
        <begin position="243"/>
        <end position="264"/>
    </location>
</feature>
<feature type="compositionally biased region" description="Polar residues" evidence="5">
    <location>
        <begin position="41"/>
        <end position="65"/>
    </location>
</feature>
<keyword evidence="2 6" id="KW-0812">Transmembrane</keyword>
<keyword evidence="4 6" id="KW-0472">Membrane</keyword>
<evidence type="ECO:0000256" key="3">
    <source>
        <dbReference type="ARBA" id="ARBA00022989"/>
    </source>
</evidence>
<dbReference type="GO" id="GO:0000271">
    <property type="term" value="P:polysaccharide biosynthetic process"/>
    <property type="evidence" value="ECO:0007669"/>
    <property type="project" value="InterPro"/>
</dbReference>
<feature type="transmembrane region" description="Helical" evidence="6">
    <location>
        <begin position="220"/>
        <end position="237"/>
    </location>
</feature>
<proteinExistence type="predicted"/>
<evidence type="ECO:0000313" key="9">
    <source>
        <dbReference type="Proteomes" id="UP001054902"/>
    </source>
</evidence>
<keyword evidence="9" id="KW-1185">Reference proteome</keyword>
<organism evidence="8 9">
    <name type="scientific">Chaetoceros tenuissimus</name>
    <dbReference type="NCBI Taxonomy" id="426638"/>
    <lineage>
        <taxon>Eukaryota</taxon>
        <taxon>Sar</taxon>
        <taxon>Stramenopiles</taxon>
        <taxon>Ochrophyta</taxon>
        <taxon>Bacillariophyta</taxon>
        <taxon>Coscinodiscophyceae</taxon>
        <taxon>Chaetocerotophycidae</taxon>
        <taxon>Chaetocerotales</taxon>
        <taxon>Chaetocerotaceae</taxon>
        <taxon>Chaetoceros</taxon>
    </lineage>
</organism>
<dbReference type="EMBL" id="BLLK01000062">
    <property type="protein sequence ID" value="GFH58509.1"/>
    <property type="molecule type" value="Genomic_DNA"/>
</dbReference>
<evidence type="ECO:0000313" key="8">
    <source>
        <dbReference type="EMBL" id="GFH58509.1"/>
    </source>
</evidence>
<dbReference type="Pfam" id="PF04138">
    <property type="entry name" value="GtrA_DPMS_TM"/>
    <property type="match status" value="1"/>
</dbReference>
<sequence length="290" mass="33546">MTMQRREHTAITESSTPEENHKNRPGSRDNLQEWEDEEENLTQPLFSSEQESIHSRASSMGSDYTTNVGKFREELKKRRVNSRSSYMCHQVIEKMQSIYLPKRFSSYIPVSRGESHPSGRIPLVKNLDKVVNGTQPASEVVYVCGMKPVRYLWYMLSGVCCDIIQLTIDTLYFYTLHIKDPSACWILGFGTSIIFRHSFHRYLVFGDYVGGYWRSLMRMYGGYSIIMVISTIFNIIMTKVFDIPHYTAWAATLLWTGIVNYFILKHVWSFGGNADKQKSVELPTRSTQIV</sequence>
<dbReference type="Proteomes" id="UP001054902">
    <property type="component" value="Unassembled WGS sequence"/>
</dbReference>
<protein>
    <recommendedName>
        <fullName evidence="7">GtrA/DPMS transmembrane domain-containing protein</fullName>
    </recommendedName>
</protein>
<feature type="domain" description="GtrA/DPMS transmembrane" evidence="7">
    <location>
        <begin position="154"/>
        <end position="266"/>
    </location>
</feature>
<dbReference type="GO" id="GO:0016020">
    <property type="term" value="C:membrane"/>
    <property type="evidence" value="ECO:0007669"/>
    <property type="project" value="UniProtKB-SubCell"/>
</dbReference>
<evidence type="ECO:0000256" key="5">
    <source>
        <dbReference type="SAM" id="MobiDB-lite"/>
    </source>
</evidence>
<reference evidence="8 9" key="1">
    <citation type="journal article" date="2021" name="Sci. Rep.">
        <title>The genome of the diatom Chaetoceros tenuissimus carries an ancient integrated fragment of an extant virus.</title>
        <authorList>
            <person name="Hongo Y."/>
            <person name="Kimura K."/>
            <person name="Takaki Y."/>
            <person name="Yoshida Y."/>
            <person name="Baba S."/>
            <person name="Kobayashi G."/>
            <person name="Nagasaki K."/>
            <person name="Hano T."/>
            <person name="Tomaru Y."/>
        </authorList>
    </citation>
    <scope>NUCLEOTIDE SEQUENCE [LARGE SCALE GENOMIC DNA]</scope>
    <source>
        <strain evidence="8 9">NIES-3715</strain>
    </source>
</reference>
<feature type="compositionally biased region" description="Basic and acidic residues" evidence="5">
    <location>
        <begin position="1"/>
        <end position="10"/>
    </location>
</feature>
<keyword evidence="3 6" id="KW-1133">Transmembrane helix</keyword>
<evidence type="ECO:0000259" key="7">
    <source>
        <dbReference type="Pfam" id="PF04138"/>
    </source>
</evidence>
<name>A0AAD3D669_9STRA</name>
<accession>A0AAD3D669</accession>
<feature type="transmembrane region" description="Helical" evidence="6">
    <location>
        <begin position="180"/>
        <end position="199"/>
    </location>
</feature>
<comment type="subcellular location">
    <subcellularLocation>
        <location evidence="1">Membrane</location>
        <topology evidence="1">Multi-pass membrane protein</topology>
    </subcellularLocation>
</comment>
<comment type="caution">
    <text evidence="8">The sequence shown here is derived from an EMBL/GenBank/DDBJ whole genome shotgun (WGS) entry which is preliminary data.</text>
</comment>
<dbReference type="InterPro" id="IPR007267">
    <property type="entry name" value="GtrA_DPMS_TM"/>
</dbReference>
<evidence type="ECO:0000256" key="4">
    <source>
        <dbReference type="ARBA" id="ARBA00023136"/>
    </source>
</evidence>
<evidence type="ECO:0000256" key="1">
    <source>
        <dbReference type="ARBA" id="ARBA00004141"/>
    </source>
</evidence>
<evidence type="ECO:0000256" key="6">
    <source>
        <dbReference type="SAM" id="Phobius"/>
    </source>
</evidence>
<feature type="region of interest" description="Disordered" evidence="5">
    <location>
        <begin position="1"/>
        <end position="65"/>
    </location>
</feature>
<evidence type="ECO:0000256" key="2">
    <source>
        <dbReference type="ARBA" id="ARBA00022692"/>
    </source>
</evidence>
<dbReference type="AlphaFoldDB" id="A0AAD3D669"/>
<gene>
    <name evidence="8" type="ORF">CTEN210_14985</name>
</gene>